<dbReference type="Pfam" id="PF04539">
    <property type="entry name" value="Sigma70_r3"/>
    <property type="match status" value="1"/>
</dbReference>
<dbReference type="SUPFAM" id="SSF88659">
    <property type="entry name" value="Sigma3 and sigma4 domains of RNA polymerase sigma factors"/>
    <property type="match status" value="1"/>
</dbReference>
<reference evidence="2 3" key="1">
    <citation type="submission" date="2018-05" db="EMBL/GenBank/DDBJ databases">
        <title>Genomic Encyclopedia of Type Strains, Phase IV (KMG-IV): sequencing the most valuable type-strain genomes for metagenomic binning, comparative biology and taxonomic classification.</title>
        <authorList>
            <person name="Goeker M."/>
        </authorList>
    </citation>
    <scope>NUCLEOTIDE SEQUENCE [LARGE SCALE GENOMIC DNA]</scope>
    <source>
        <strain evidence="2 3">DSM 103371</strain>
    </source>
</reference>
<dbReference type="AlphaFoldDB" id="A0A316GL00"/>
<dbReference type="GO" id="GO:0006352">
    <property type="term" value="P:DNA-templated transcription initiation"/>
    <property type="evidence" value="ECO:0007669"/>
    <property type="project" value="InterPro"/>
</dbReference>
<name>A0A316GL00_9RHOB</name>
<evidence type="ECO:0000313" key="3">
    <source>
        <dbReference type="Proteomes" id="UP000245390"/>
    </source>
</evidence>
<sequence>MNLPASQPAAAPLAKGVRRLGGIDDMAGGGQVTVEGDFAYVGHMKSPHGTSIVDISDPRAPKVVAAITLPDDTSHTHKVRVTGDIMVVNVEQADRHFRRRAARIGAETETLSADLGRAPTEAELAERLGIPEARMEDLRRHATIPYEDGGFRVYDIRDKSNPRLLAHHRTGGIGVHRFDLDERYAWISTEMEGYRGNILVAYDLSDPSHPVEAGRWSAPGQNVAAGEVPDWPGQTYRLHHGLRFGDEVWAAWWHEGFRVLDVSDPSAMREVGYWPHPKAFPEPLHTAMPLPGTFDGRRYALAIDEEHDHRPGTPHAFIWVLDVTDLSAIEPVATFEVSELDSPWSRAGLRFGAHQFAERPSASPMPVAWFAGGIRMLDLSDPTRPSEIGHYIPEPRGGAAAPQTNDVDVDGRGFVHAIDRLCGYDILEPAM</sequence>
<dbReference type="Gene3D" id="1.10.10.10">
    <property type="entry name" value="Winged helix-like DNA-binding domain superfamily/Winged helix DNA-binding domain"/>
    <property type="match status" value="1"/>
</dbReference>
<evidence type="ECO:0000259" key="1">
    <source>
        <dbReference type="Pfam" id="PF04539"/>
    </source>
</evidence>
<dbReference type="InterPro" id="IPR007624">
    <property type="entry name" value="RNA_pol_sigma70_r3"/>
</dbReference>
<dbReference type="InterPro" id="IPR011048">
    <property type="entry name" value="Haem_d1_sf"/>
</dbReference>
<dbReference type="Pfam" id="PF08309">
    <property type="entry name" value="LVIVD"/>
    <property type="match status" value="4"/>
</dbReference>
<dbReference type="KEGG" id="salo:EF888_07480"/>
<comment type="caution">
    <text evidence="2">The sequence shown here is derived from an EMBL/GenBank/DDBJ whole genome shotgun (WGS) entry which is preliminary data.</text>
</comment>
<feature type="domain" description="RNA polymerase sigma-70 region 3" evidence="1">
    <location>
        <begin position="103"/>
        <end position="141"/>
    </location>
</feature>
<gene>
    <name evidence="2" type="ORF">C8D95_107163</name>
</gene>
<dbReference type="GO" id="GO:0003700">
    <property type="term" value="F:DNA-binding transcription factor activity"/>
    <property type="evidence" value="ECO:0007669"/>
    <property type="project" value="InterPro"/>
</dbReference>
<proteinExistence type="predicted"/>
<dbReference type="EMBL" id="QGGV01000007">
    <property type="protein sequence ID" value="PWK55497.1"/>
    <property type="molecule type" value="Genomic_DNA"/>
</dbReference>
<keyword evidence="3" id="KW-1185">Reference proteome</keyword>
<dbReference type="RefSeq" id="WP_109760087.1">
    <property type="nucleotide sequence ID" value="NZ_CP034588.1"/>
</dbReference>
<dbReference type="Proteomes" id="UP000245390">
    <property type="component" value="Unassembled WGS sequence"/>
</dbReference>
<dbReference type="InterPro" id="IPR013211">
    <property type="entry name" value="LVIVD"/>
</dbReference>
<dbReference type="InterPro" id="IPR036388">
    <property type="entry name" value="WH-like_DNA-bd_sf"/>
</dbReference>
<dbReference type="InterPro" id="IPR013324">
    <property type="entry name" value="RNA_pol_sigma_r3/r4-like"/>
</dbReference>
<dbReference type="OrthoDB" id="8375at2"/>
<dbReference type="SUPFAM" id="SSF51004">
    <property type="entry name" value="C-terminal (heme d1) domain of cytochrome cd1-nitrite reductase"/>
    <property type="match status" value="1"/>
</dbReference>
<organism evidence="2 3">
    <name type="scientific">Silicimonas algicola</name>
    <dbReference type="NCBI Taxonomy" id="1826607"/>
    <lineage>
        <taxon>Bacteria</taxon>
        <taxon>Pseudomonadati</taxon>
        <taxon>Pseudomonadota</taxon>
        <taxon>Alphaproteobacteria</taxon>
        <taxon>Rhodobacterales</taxon>
        <taxon>Paracoccaceae</taxon>
    </lineage>
</organism>
<evidence type="ECO:0000313" key="2">
    <source>
        <dbReference type="EMBL" id="PWK55497.1"/>
    </source>
</evidence>
<accession>A0A316GL00</accession>
<protein>
    <recommendedName>
        <fullName evidence="1">RNA polymerase sigma-70 region 3 domain-containing protein</fullName>
    </recommendedName>
</protein>